<keyword evidence="5" id="KW-1185">Reference proteome</keyword>
<dbReference type="InterPro" id="IPR012677">
    <property type="entry name" value="Nucleotide-bd_a/b_plait_sf"/>
</dbReference>
<dbReference type="InterPro" id="IPR035979">
    <property type="entry name" value="RBD_domain_sf"/>
</dbReference>
<dbReference type="InterPro" id="IPR000504">
    <property type="entry name" value="RRM_dom"/>
</dbReference>
<feature type="compositionally biased region" description="Basic residues" evidence="3">
    <location>
        <begin position="34"/>
        <end position="49"/>
    </location>
</feature>
<accession>A0ABM0JBF1</accession>
<feature type="compositionally biased region" description="Acidic residues" evidence="3">
    <location>
        <begin position="1"/>
        <end position="10"/>
    </location>
</feature>
<feature type="compositionally biased region" description="Low complexity" evidence="3">
    <location>
        <begin position="73"/>
        <end position="84"/>
    </location>
</feature>
<dbReference type="PANTHER" id="PTHR48027">
    <property type="entry name" value="HETEROGENEOUS NUCLEAR RIBONUCLEOPROTEIN 87F-RELATED"/>
    <property type="match status" value="1"/>
</dbReference>
<dbReference type="Gene3D" id="3.30.70.330">
    <property type="match status" value="1"/>
</dbReference>
<evidence type="ECO:0000313" key="6">
    <source>
        <dbReference type="RefSeq" id="XP_005089800.1"/>
    </source>
</evidence>
<organism evidence="5 6">
    <name type="scientific">Aplysia californica</name>
    <name type="common">California sea hare</name>
    <dbReference type="NCBI Taxonomy" id="6500"/>
    <lineage>
        <taxon>Eukaryota</taxon>
        <taxon>Metazoa</taxon>
        <taxon>Spiralia</taxon>
        <taxon>Lophotrochozoa</taxon>
        <taxon>Mollusca</taxon>
        <taxon>Gastropoda</taxon>
        <taxon>Heterobranchia</taxon>
        <taxon>Euthyneura</taxon>
        <taxon>Tectipleura</taxon>
        <taxon>Aplysiida</taxon>
        <taxon>Aplysioidea</taxon>
        <taxon>Aplysiidae</taxon>
        <taxon>Aplysia</taxon>
    </lineage>
</organism>
<dbReference type="SUPFAM" id="SSF54928">
    <property type="entry name" value="RNA-binding domain, RBD"/>
    <property type="match status" value="1"/>
</dbReference>
<evidence type="ECO:0000256" key="2">
    <source>
        <dbReference type="PROSITE-ProRule" id="PRU00176"/>
    </source>
</evidence>
<feature type="compositionally biased region" description="Basic and acidic residues" evidence="3">
    <location>
        <begin position="23"/>
        <end position="33"/>
    </location>
</feature>
<dbReference type="CDD" id="cd12363">
    <property type="entry name" value="RRM_TRA2"/>
    <property type="match status" value="1"/>
</dbReference>
<dbReference type="InterPro" id="IPR052462">
    <property type="entry name" value="SLIRP/GR-RBP-like"/>
</dbReference>
<evidence type="ECO:0000259" key="4">
    <source>
        <dbReference type="PROSITE" id="PS50102"/>
    </source>
</evidence>
<feature type="compositionally biased region" description="Basic residues" evidence="3">
    <location>
        <begin position="60"/>
        <end position="72"/>
    </location>
</feature>
<dbReference type="PROSITE" id="PS50102">
    <property type="entry name" value="RRM"/>
    <property type="match status" value="1"/>
</dbReference>
<name>A0ABM0JBF1_APLCA</name>
<feature type="region of interest" description="Disordered" evidence="3">
    <location>
        <begin position="1"/>
        <end position="94"/>
    </location>
</feature>
<sequence>MPSDSEVDSQDEGRYRHHKSRESKHGEDCDEKSSKKKRRSPSRSHRSYRSPHSAGSKDAVRKRTKRSRRSRSRSLSNSPAPSYSHKNRDLEDKEPPGACHCLGVFGLSSYTEEKHLKDIFSQYGPLESIFIIYDRQSGRSKGYGFVYFKSTEDAVEARKATQGLELDGRPIRVDYSLTTQPHPPTPGRYLGRSWSYDRGYPGYGAENHGSRFSRYSGRSRRHFRHCNYFNEEDNDDDYNEDYYYRRPRRFSPYSRHCQ</sequence>
<proteinExistence type="predicted"/>
<reference evidence="6" key="1">
    <citation type="submission" date="2025-08" db="UniProtKB">
        <authorList>
            <consortium name="RefSeq"/>
        </authorList>
    </citation>
    <scope>IDENTIFICATION</scope>
</reference>
<evidence type="ECO:0000313" key="5">
    <source>
        <dbReference type="Proteomes" id="UP000694888"/>
    </source>
</evidence>
<gene>
    <name evidence="6" type="primary">LOC101859987</name>
</gene>
<feature type="domain" description="RRM" evidence="4">
    <location>
        <begin position="100"/>
        <end position="178"/>
    </location>
</feature>
<dbReference type="Proteomes" id="UP000694888">
    <property type="component" value="Unplaced"/>
</dbReference>
<evidence type="ECO:0000256" key="1">
    <source>
        <dbReference type="ARBA" id="ARBA00022884"/>
    </source>
</evidence>
<protein>
    <submittedName>
        <fullName evidence="6">Transformer-2 protein homolog alpha</fullName>
    </submittedName>
</protein>
<dbReference type="GeneID" id="101859987"/>
<evidence type="ECO:0000256" key="3">
    <source>
        <dbReference type="SAM" id="MobiDB-lite"/>
    </source>
</evidence>
<dbReference type="RefSeq" id="XP_005089800.1">
    <property type="nucleotide sequence ID" value="XM_005089743.3"/>
</dbReference>
<keyword evidence="1 2" id="KW-0694">RNA-binding</keyword>
<dbReference type="Pfam" id="PF00076">
    <property type="entry name" value="RRM_1"/>
    <property type="match status" value="1"/>
</dbReference>
<dbReference type="SMART" id="SM00360">
    <property type="entry name" value="RRM"/>
    <property type="match status" value="1"/>
</dbReference>